<feature type="compositionally biased region" description="Basic and acidic residues" evidence="10">
    <location>
        <begin position="1090"/>
        <end position="1106"/>
    </location>
</feature>
<dbReference type="InterPro" id="IPR014001">
    <property type="entry name" value="Helicase_ATP-bd"/>
</dbReference>
<dbReference type="InterPro" id="IPR006581">
    <property type="entry name" value="VPS10"/>
</dbReference>
<dbReference type="EC" id="3.6.4.13" evidence="2"/>
<keyword evidence="5" id="KW-0378">Hydrolase</keyword>
<dbReference type="Pfam" id="PF15901">
    <property type="entry name" value="Sortilin_C"/>
    <property type="match status" value="1"/>
</dbReference>
<dbReference type="Proteomes" id="UP001158576">
    <property type="component" value="Chromosome PAR"/>
</dbReference>
<feature type="domain" description="Helicase C-terminal" evidence="12">
    <location>
        <begin position="487"/>
        <end position="674"/>
    </location>
</feature>
<dbReference type="Gene3D" id="2.10.70.80">
    <property type="match status" value="1"/>
</dbReference>
<dbReference type="InterPro" id="IPR007502">
    <property type="entry name" value="Helicase-assoc_dom"/>
</dbReference>
<evidence type="ECO:0000256" key="10">
    <source>
        <dbReference type="SAM" id="MobiDB-lite"/>
    </source>
</evidence>
<dbReference type="CDD" id="cd15482">
    <property type="entry name" value="Sialidase_non-viral"/>
    <property type="match status" value="1"/>
</dbReference>
<dbReference type="InterPro" id="IPR031778">
    <property type="entry name" value="Sortilin_N"/>
</dbReference>
<evidence type="ECO:0000256" key="7">
    <source>
        <dbReference type="ARBA" id="ARBA00023136"/>
    </source>
</evidence>
<dbReference type="CDD" id="cd18791">
    <property type="entry name" value="SF2_C_RHA"/>
    <property type="match status" value="1"/>
</dbReference>
<dbReference type="PROSITE" id="PS00690">
    <property type="entry name" value="DEAH_ATP_HELICASE"/>
    <property type="match status" value="1"/>
</dbReference>
<dbReference type="Gene3D" id="3.30.60.270">
    <property type="match status" value="1"/>
</dbReference>
<evidence type="ECO:0000256" key="8">
    <source>
        <dbReference type="ARBA" id="ARBA00023180"/>
    </source>
</evidence>
<evidence type="ECO:0000256" key="3">
    <source>
        <dbReference type="ARBA" id="ARBA00022737"/>
    </source>
</evidence>
<evidence type="ECO:0000313" key="14">
    <source>
        <dbReference type="Proteomes" id="UP001158576"/>
    </source>
</evidence>
<dbReference type="Gene3D" id="2.130.10.10">
    <property type="entry name" value="YVTN repeat-like/Quinoprotein amine dehydrogenase"/>
    <property type="match status" value="2"/>
</dbReference>
<name>A0ABN7RYJ9_OIKDI</name>
<dbReference type="EMBL" id="OU015568">
    <property type="protein sequence ID" value="CAG5089022.1"/>
    <property type="molecule type" value="Genomic_DNA"/>
</dbReference>
<accession>A0ABN7RYJ9</accession>
<dbReference type="InterPro" id="IPR050310">
    <property type="entry name" value="VPS10-sortilin"/>
</dbReference>
<dbReference type="Pfam" id="PF21010">
    <property type="entry name" value="HA2_C"/>
    <property type="match status" value="1"/>
</dbReference>
<dbReference type="SUPFAM" id="SSF110296">
    <property type="entry name" value="Oligoxyloglucan reducing end-specific cellobiohydrolase"/>
    <property type="match status" value="2"/>
</dbReference>
<dbReference type="SMART" id="SM00487">
    <property type="entry name" value="DEXDc"/>
    <property type="match status" value="1"/>
</dbReference>
<evidence type="ECO:0000256" key="6">
    <source>
        <dbReference type="ARBA" id="ARBA00022840"/>
    </source>
</evidence>
<keyword evidence="3" id="KW-0677">Repeat</keyword>
<dbReference type="Pfam" id="PF04408">
    <property type="entry name" value="WHD_HA2"/>
    <property type="match status" value="1"/>
</dbReference>
<keyword evidence="6" id="KW-0067">ATP-binding</keyword>
<dbReference type="Pfam" id="PF07717">
    <property type="entry name" value="OB_NTP_bind"/>
    <property type="match status" value="1"/>
</dbReference>
<feature type="compositionally biased region" description="Acidic residues" evidence="10">
    <location>
        <begin position="1889"/>
        <end position="1899"/>
    </location>
</feature>
<feature type="compositionally biased region" description="Low complexity" evidence="10">
    <location>
        <begin position="1871"/>
        <end position="1883"/>
    </location>
</feature>
<dbReference type="SMART" id="SM00490">
    <property type="entry name" value="HELICc"/>
    <property type="match status" value="1"/>
</dbReference>
<sequence>MAKGNRKRFNKSGRDQTVATLVKADSRLLDGEEAGADDSNALILEKKTVSIKRAPVLKPKLSKKKRKHLEKLVEQKEKKAKRGELLEKLNELRVPSSELARYQSIAHIGNKKAQEKSVWLAKRPDREILKEEKINAIRGAKRAKLEQEGEKEEVESSDVSTDEESDNDAVLPQPHKLESSDIQEEVPETPVKEAQTVAEEVVEEKPKLNDPKLDYVLINRPAEIQEARQELPILSDEGTVLEAVAENDFVVLCGETGSGKTTQVPQFLYEAGFCARGMIGMTEPRRIAATSAAERIRYEMCKKEPQVAHHIRYENKTSKETEICVMTDGVLLSQMSSDFLLSKFGCIIIDEAHERSIHTDVLIGMLTRVVMLRRKRNINPLKLIIMSATLRIDDFIANKKLFPKLVPPVLKIESRQYPVTTSFAKQTELRDYIAAAYRKICRIHREEPAGSILVFVTGQDEVKRLVKMLSETFPKDPPKEEEKKELDLDNFSSEPKKEDEEEKKEPGINDDLHLDEDDDEFGEVDMDDDLSSFDISSTALDATLPMRALPLYSVLPPSEQKNIFQDFPEPIRKVVVATNVAETSLTIPGIKYVVDTGRHKAKKFSPVTGVSKFEIEWISQAAADQRAGRAGRTGPGRCFRLYSSAVFQDFAKFPPPEITMKPLDDLVLGMKAFGIEEIKNFPFVTLPDEEALTKAEKLCVKLGALKRPSKRQISGNITPLGKTMNAFPVSPRFGRILSLSSQQNLLKFAIAIVAACTVRELVDANNDRMKALKELWADATKSQLGDLLILLSVIGASESSKDPEGFISTIGVRSQGLKEVRKLRRLITHVVRQMLTNDEEEKVLVERELPQPSAKECTLLCELFLSGFGDQIAFHTEEGEYKLPTGEKGKIYPTSVLAKKRPNIICYQEKLENQKGNTYLKCCHQVTAEQIVHIVPEYVTFNRNKNNTPKYNSTSGEIEALYTCYYTATNTPLGEHWRQLTGEDETLLRCFAHCLLTGEVFPAFLKMKSFWLSPPAVLLRTWANLHERTTNLIRCFSIHGMKLFLLLGVSSVIGFREDRLDLSHLQPDHLSRVRTLDRPERKNLPVRKRRSEESTSRSRREEEDGFNKCGDFNDSKFKEDNVVSTFTIPKDTNPSISLVWTGENGHILAVTTYESFVAYPSKLYLSTNGGRHFEEITDKISNEYIRRKRGALTATADSSHVILIVNNHPLGFGETSDIYVSEDEGVHWTRQTVPFELSGSQMKFHPKKASHILATDATSQQLWITTDFCKSWRAVHDSGKTSAFKWDPKNDDIFYYTHDPLGSGRRDRFSMTLYRSKDDGKTSEALTEHVWSFGIQEQFLFVSVRYMAEGDDDVRRIMHVSTDHGDNFRAVQLPAINSEQFYSILDASENMIFMHVDDEGDTGKGAIYVSDHTGTVFSKSLDNNLYPNGDDVTDFAKVDSMNGVYLTSILKDDKGIETRITYDKGATWDPLGQPTNCNDWGCGCTKDENDFCRLQVHCAFSQIKGVSVPEMPYSTNYAPGLIFSHGNVGDGLSTDEPDVFASSDGGYTWRRTLEGPHKTLIGDSGSVIWAVTNDEQIDTIKFSFNEGQCWNSYKFTEEKIDITGLVGEPGEKSTDVAIWGWNEQEENWVVYTFDFKAILGKACTDDDYENWQAHEDIKLKGESEEGCQLGKRTTYKKLKKESVCYNGKGYEPQKTFSKCKCTAYDYLCDFGYYRKDPDSADCIPDPSFKSSGHRDICIGETEEEIISKGYIKIPGDQCDESKLSENEKEKFHHQETKLSTKCPKQQEVPEDYGMKDSTSWRDYFDIEDIDEPAKIEAEGKSKSSKGWTVFSVLIIGALSGVAFHYYRKSQASSSVVSYQNFTNDDVPALDSGNAQSGGAASAGEFRDDSSDEDNDMITA</sequence>
<protein>
    <recommendedName>
        <fullName evidence="2">RNA helicase</fullName>
        <ecNumber evidence="2">3.6.4.13</ecNumber>
    </recommendedName>
</protein>
<dbReference type="Pfam" id="PF15902">
    <property type="entry name" value="Sortilin-Vps10"/>
    <property type="match status" value="1"/>
</dbReference>
<dbReference type="SMART" id="SM00847">
    <property type="entry name" value="HA2"/>
    <property type="match status" value="1"/>
</dbReference>
<keyword evidence="8" id="KW-0325">Glycoprotein</keyword>
<evidence type="ECO:0000256" key="1">
    <source>
        <dbReference type="ARBA" id="ARBA00004370"/>
    </source>
</evidence>
<evidence type="ECO:0000256" key="4">
    <source>
        <dbReference type="ARBA" id="ARBA00022741"/>
    </source>
</evidence>
<feature type="region of interest" description="Disordered" evidence="10">
    <location>
        <begin position="1866"/>
        <end position="1899"/>
    </location>
</feature>
<dbReference type="Pfam" id="PF00271">
    <property type="entry name" value="Helicase_C"/>
    <property type="match status" value="1"/>
</dbReference>
<feature type="region of interest" description="Disordered" evidence="10">
    <location>
        <begin position="140"/>
        <end position="190"/>
    </location>
</feature>
<feature type="region of interest" description="Disordered" evidence="10">
    <location>
        <begin position="1081"/>
        <end position="1106"/>
    </location>
</feature>
<evidence type="ECO:0000256" key="2">
    <source>
        <dbReference type="ARBA" id="ARBA00012552"/>
    </source>
</evidence>
<dbReference type="InterPro" id="IPR031777">
    <property type="entry name" value="Sortilin_C"/>
</dbReference>
<dbReference type="InterPro" id="IPR011545">
    <property type="entry name" value="DEAD/DEAH_box_helicase_dom"/>
</dbReference>
<dbReference type="SMART" id="SM00602">
    <property type="entry name" value="VPS10"/>
    <property type="match status" value="1"/>
</dbReference>
<evidence type="ECO:0000259" key="12">
    <source>
        <dbReference type="PROSITE" id="PS51194"/>
    </source>
</evidence>
<keyword evidence="7" id="KW-0472">Membrane</keyword>
<comment type="subcellular location">
    <subcellularLocation>
        <location evidence="1">Membrane</location>
    </subcellularLocation>
</comment>
<feature type="compositionally biased region" description="Basic and acidic residues" evidence="10">
    <location>
        <begin position="473"/>
        <end position="487"/>
    </location>
</feature>
<dbReference type="Gene3D" id="3.40.50.300">
    <property type="entry name" value="P-loop containing nucleotide triphosphate hydrolases"/>
    <property type="match status" value="2"/>
</dbReference>
<dbReference type="InterPro" id="IPR011709">
    <property type="entry name" value="DEAD-box_helicase_OB_fold"/>
</dbReference>
<evidence type="ECO:0000256" key="5">
    <source>
        <dbReference type="ARBA" id="ARBA00022801"/>
    </source>
</evidence>
<evidence type="ECO:0000256" key="9">
    <source>
        <dbReference type="ARBA" id="ARBA00047984"/>
    </source>
</evidence>
<feature type="region of interest" description="Disordered" evidence="10">
    <location>
        <begin position="473"/>
        <end position="518"/>
    </location>
</feature>
<dbReference type="PROSITE" id="PS51192">
    <property type="entry name" value="HELICASE_ATP_BIND_1"/>
    <property type="match status" value="1"/>
</dbReference>
<dbReference type="InterPro" id="IPR002464">
    <property type="entry name" value="DNA/RNA_helicase_DEAH_CS"/>
</dbReference>
<dbReference type="InterPro" id="IPR048333">
    <property type="entry name" value="HA2_WH"/>
</dbReference>
<proteinExistence type="predicted"/>
<feature type="compositionally biased region" description="Basic and acidic residues" evidence="10">
    <location>
        <begin position="494"/>
        <end position="512"/>
    </location>
</feature>
<gene>
    <name evidence="13" type="ORF">OKIOD_LOCUS3612</name>
</gene>
<evidence type="ECO:0000313" key="13">
    <source>
        <dbReference type="EMBL" id="CAG5089022.1"/>
    </source>
</evidence>
<feature type="compositionally biased region" description="Acidic residues" evidence="10">
    <location>
        <begin position="149"/>
        <end position="167"/>
    </location>
</feature>
<feature type="domain" description="Helicase ATP-binding" evidence="11">
    <location>
        <begin position="241"/>
        <end position="408"/>
    </location>
</feature>
<dbReference type="SUPFAM" id="SSF52540">
    <property type="entry name" value="P-loop containing nucleoside triphosphate hydrolases"/>
    <property type="match status" value="1"/>
</dbReference>
<reference evidence="13 14" key="1">
    <citation type="submission" date="2021-04" db="EMBL/GenBank/DDBJ databases">
        <authorList>
            <person name="Bliznina A."/>
        </authorList>
    </citation>
    <scope>NUCLEOTIDE SEQUENCE [LARGE SCALE GENOMIC DNA]</scope>
</reference>
<dbReference type="InterPro" id="IPR015943">
    <property type="entry name" value="WD40/YVTN_repeat-like_dom_sf"/>
</dbReference>
<dbReference type="InterPro" id="IPR027417">
    <property type="entry name" value="P-loop_NTPase"/>
</dbReference>
<dbReference type="PANTHER" id="PTHR12106:SF23">
    <property type="entry name" value="SORTILIN"/>
    <property type="match status" value="1"/>
</dbReference>
<organism evidence="13 14">
    <name type="scientific">Oikopleura dioica</name>
    <name type="common">Tunicate</name>
    <dbReference type="NCBI Taxonomy" id="34765"/>
    <lineage>
        <taxon>Eukaryota</taxon>
        <taxon>Metazoa</taxon>
        <taxon>Chordata</taxon>
        <taxon>Tunicata</taxon>
        <taxon>Appendicularia</taxon>
        <taxon>Copelata</taxon>
        <taxon>Oikopleuridae</taxon>
        <taxon>Oikopleura</taxon>
    </lineage>
</organism>
<keyword evidence="14" id="KW-1185">Reference proteome</keyword>
<dbReference type="PROSITE" id="PS51194">
    <property type="entry name" value="HELICASE_CTER"/>
    <property type="match status" value="1"/>
</dbReference>
<evidence type="ECO:0000259" key="11">
    <source>
        <dbReference type="PROSITE" id="PS51192"/>
    </source>
</evidence>
<dbReference type="Gene3D" id="1.20.120.1080">
    <property type="match status" value="1"/>
</dbReference>
<keyword evidence="4" id="KW-0547">Nucleotide-binding</keyword>
<dbReference type="InterPro" id="IPR001650">
    <property type="entry name" value="Helicase_C-like"/>
</dbReference>
<dbReference type="Pfam" id="PF00270">
    <property type="entry name" value="DEAD"/>
    <property type="match status" value="1"/>
</dbReference>
<dbReference type="PANTHER" id="PTHR12106">
    <property type="entry name" value="SORTILIN RELATED"/>
    <property type="match status" value="1"/>
</dbReference>
<comment type="catalytic activity">
    <reaction evidence="9">
        <text>ATP + H2O = ADP + phosphate + H(+)</text>
        <dbReference type="Rhea" id="RHEA:13065"/>
        <dbReference type="ChEBI" id="CHEBI:15377"/>
        <dbReference type="ChEBI" id="CHEBI:15378"/>
        <dbReference type="ChEBI" id="CHEBI:30616"/>
        <dbReference type="ChEBI" id="CHEBI:43474"/>
        <dbReference type="ChEBI" id="CHEBI:456216"/>
        <dbReference type="EC" id="3.6.4.13"/>
    </reaction>
</comment>